<dbReference type="Pfam" id="PF07690">
    <property type="entry name" value="MFS_1"/>
    <property type="match status" value="1"/>
</dbReference>
<dbReference type="SUPFAM" id="SSF103473">
    <property type="entry name" value="MFS general substrate transporter"/>
    <property type="match status" value="1"/>
</dbReference>
<evidence type="ECO:0000256" key="3">
    <source>
        <dbReference type="ARBA" id="ARBA00022692"/>
    </source>
</evidence>
<feature type="transmembrane region" description="Helical" evidence="6">
    <location>
        <begin position="276"/>
        <end position="296"/>
    </location>
</feature>
<dbReference type="PROSITE" id="PS00216">
    <property type="entry name" value="SUGAR_TRANSPORT_1"/>
    <property type="match status" value="1"/>
</dbReference>
<keyword evidence="5 6" id="KW-0472">Membrane</keyword>
<feature type="transmembrane region" description="Helical" evidence="6">
    <location>
        <begin position="365"/>
        <end position="386"/>
    </location>
</feature>
<feature type="transmembrane region" description="Helical" evidence="6">
    <location>
        <begin position="48"/>
        <end position="68"/>
    </location>
</feature>
<dbReference type="PROSITE" id="PS50850">
    <property type="entry name" value="MFS"/>
    <property type="match status" value="1"/>
</dbReference>
<feature type="transmembrane region" description="Helical" evidence="6">
    <location>
        <begin position="302"/>
        <end position="323"/>
    </location>
</feature>
<gene>
    <name evidence="8" type="ORF">BC008_24720</name>
</gene>
<organism evidence="8 9">
    <name type="scientific">Mastigocoleus testarum BC008</name>
    <dbReference type="NCBI Taxonomy" id="371196"/>
    <lineage>
        <taxon>Bacteria</taxon>
        <taxon>Bacillati</taxon>
        <taxon>Cyanobacteriota</taxon>
        <taxon>Cyanophyceae</taxon>
        <taxon>Nostocales</taxon>
        <taxon>Hapalosiphonaceae</taxon>
        <taxon>Mastigocoleus</taxon>
    </lineage>
</organism>
<feature type="transmembrane region" description="Helical" evidence="6">
    <location>
        <begin position="214"/>
        <end position="232"/>
    </location>
</feature>
<dbReference type="Proteomes" id="UP000053372">
    <property type="component" value="Unassembled WGS sequence"/>
</dbReference>
<dbReference type="PANTHER" id="PTHR43124">
    <property type="entry name" value="PURINE EFFLUX PUMP PBUE"/>
    <property type="match status" value="1"/>
</dbReference>
<dbReference type="OrthoDB" id="9812221at2"/>
<evidence type="ECO:0000259" key="7">
    <source>
        <dbReference type="PROSITE" id="PS50850"/>
    </source>
</evidence>
<keyword evidence="4 6" id="KW-1133">Transmembrane helix</keyword>
<evidence type="ECO:0000313" key="8">
    <source>
        <dbReference type="EMBL" id="KST66179.1"/>
    </source>
</evidence>
<feature type="transmembrane region" description="Helical" evidence="6">
    <location>
        <begin position="167"/>
        <end position="187"/>
    </location>
</feature>
<protein>
    <submittedName>
        <fullName evidence="8">MFS transporter</fullName>
    </submittedName>
</protein>
<dbReference type="RefSeq" id="WP_058183860.1">
    <property type="nucleotide sequence ID" value="NZ_LMTZ01000099.1"/>
</dbReference>
<dbReference type="InterPro" id="IPR005829">
    <property type="entry name" value="Sugar_transporter_CS"/>
</dbReference>
<feature type="transmembrane region" description="Helical" evidence="6">
    <location>
        <begin position="143"/>
        <end position="161"/>
    </location>
</feature>
<accession>A0A0V7ZNN2</accession>
<feature type="transmembrane region" description="Helical" evidence="6">
    <location>
        <begin position="110"/>
        <end position="131"/>
    </location>
</feature>
<name>A0A0V7ZNN2_9CYAN</name>
<comment type="subcellular location">
    <subcellularLocation>
        <location evidence="1">Cell membrane</location>
        <topology evidence="1">Multi-pass membrane protein</topology>
    </subcellularLocation>
</comment>
<dbReference type="InterPro" id="IPR036259">
    <property type="entry name" value="MFS_trans_sf"/>
</dbReference>
<evidence type="ECO:0000256" key="2">
    <source>
        <dbReference type="ARBA" id="ARBA00022475"/>
    </source>
</evidence>
<dbReference type="InterPro" id="IPR050189">
    <property type="entry name" value="MFS_Efflux_Transporters"/>
</dbReference>
<keyword evidence="3 6" id="KW-0812">Transmembrane</keyword>
<dbReference type="EMBL" id="LMTZ01000099">
    <property type="protein sequence ID" value="KST66179.1"/>
    <property type="molecule type" value="Genomic_DNA"/>
</dbReference>
<evidence type="ECO:0000313" key="9">
    <source>
        <dbReference type="Proteomes" id="UP000053372"/>
    </source>
</evidence>
<sequence>MPRQTPDSWLIKLTLLLASTLTVMSGATIAPSLPAMQEHFSDVTNVEFWVRLVLTIPALFIVIGSPIAGQMVDSIGRKPLLIGSAVLYGFAGGSGFLLNSLFAILGGRALLGLAVAGIMVSATTLIADYYTGDKRANFMGLQAAFMGLGGVLFLSVGGFIADLNWRLPFLIYSMSWLLLPTMILFLFEPQRDKTSISNGNQAGETTASGLPVKLLVLIYASALLMQIVFYLIPVQMPFYLGQIANADATQSGLAIAFATLFSAIASMNYGRVKQKFNFISILAIAFGLMGLGYVGIGLVSTYWLILLVLIPTGLGLGLLMPNLNVWTSTEVSDELRGRVLGGLTTFFFLGQFLSPIVSQPISQGVGLTATYALAGVLLLVLGAVLWTSRKQICRLIGSTAGQS</sequence>
<proteinExistence type="predicted"/>
<dbReference type="CDD" id="cd17473">
    <property type="entry name" value="MFS_arabinose_efflux_permease_like"/>
    <property type="match status" value="1"/>
</dbReference>
<reference evidence="8 9" key="1">
    <citation type="journal article" date="2015" name="Genome Announc.">
        <title>Draft Genome of the Euendolithic (true boring) Cyanobacterium Mastigocoleus testarum strain BC008.</title>
        <authorList>
            <person name="Guida B.S."/>
            <person name="Garcia-Pichel F."/>
        </authorList>
    </citation>
    <scope>NUCLEOTIDE SEQUENCE [LARGE SCALE GENOMIC DNA]</scope>
    <source>
        <strain evidence="8 9">BC008</strain>
    </source>
</reference>
<feature type="transmembrane region" description="Helical" evidence="6">
    <location>
        <begin position="252"/>
        <end position="269"/>
    </location>
</feature>
<comment type="caution">
    <text evidence="8">The sequence shown here is derived from an EMBL/GenBank/DDBJ whole genome shotgun (WGS) entry which is preliminary data.</text>
</comment>
<keyword evidence="2" id="KW-1003">Cell membrane</keyword>
<evidence type="ECO:0000256" key="1">
    <source>
        <dbReference type="ARBA" id="ARBA00004651"/>
    </source>
</evidence>
<keyword evidence="9" id="KW-1185">Reference proteome</keyword>
<dbReference type="InterPro" id="IPR020846">
    <property type="entry name" value="MFS_dom"/>
</dbReference>
<dbReference type="PANTHER" id="PTHR43124:SF3">
    <property type="entry name" value="CHLORAMPHENICOL EFFLUX PUMP RV0191"/>
    <property type="match status" value="1"/>
</dbReference>
<dbReference type="Gene3D" id="1.20.1250.20">
    <property type="entry name" value="MFS general substrate transporter like domains"/>
    <property type="match status" value="1"/>
</dbReference>
<dbReference type="GO" id="GO:0022857">
    <property type="term" value="F:transmembrane transporter activity"/>
    <property type="evidence" value="ECO:0007669"/>
    <property type="project" value="InterPro"/>
</dbReference>
<evidence type="ECO:0000256" key="4">
    <source>
        <dbReference type="ARBA" id="ARBA00022989"/>
    </source>
</evidence>
<evidence type="ECO:0000256" key="5">
    <source>
        <dbReference type="ARBA" id="ARBA00023136"/>
    </source>
</evidence>
<dbReference type="AlphaFoldDB" id="A0A0V7ZNN2"/>
<feature type="domain" description="Major facilitator superfamily (MFS) profile" evidence="7">
    <location>
        <begin position="11"/>
        <end position="392"/>
    </location>
</feature>
<feature type="transmembrane region" description="Helical" evidence="6">
    <location>
        <begin position="80"/>
        <end position="104"/>
    </location>
</feature>
<feature type="transmembrane region" description="Helical" evidence="6">
    <location>
        <begin position="335"/>
        <end position="353"/>
    </location>
</feature>
<evidence type="ECO:0000256" key="6">
    <source>
        <dbReference type="SAM" id="Phobius"/>
    </source>
</evidence>
<dbReference type="InterPro" id="IPR011701">
    <property type="entry name" value="MFS"/>
</dbReference>
<dbReference type="GO" id="GO:0005886">
    <property type="term" value="C:plasma membrane"/>
    <property type="evidence" value="ECO:0007669"/>
    <property type="project" value="UniProtKB-SubCell"/>
</dbReference>